<name>F9WR42_TRYVY</name>
<keyword evidence="1" id="KW-0175">Coiled coil</keyword>
<feature type="coiled-coil region" evidence="1">
    <location>
        <begin position="66"/>
        <end position="123"/>
    </location>
</feature>
<dbReference type="AlphaFoldDB" id="F9WR42"/>
<sequence length="546" mass="59297">MNLTEWRNNALGVLDETYDSIKSNETKYRPTVRDSDKIRDAKQAVQDTISRLEVAVQSFELSREAANEARNNLKHTSKVVEAAKNSLLASINGKVFCEIVVQFSKSERRMKTVKENVNNEKQNAGNAVDNSNRVHKDAKAAYKLVNDVTERLHSDHLTPIPILAGTYNSITTRSVAEASKAASKSVHAASEANTAANTLKRDFEAQLDSLKRTQVQLANMDVSVGTDISDGTFEACNDSVSRILKSKSSDAIRHIAEFNMSLLSKLNVTLQEINGEAGVIVRKLSGVNSKVSEANSTARDASMLARQTTENVKQTIVKVLSDVVVELCATLSELRALLDKSEAFSAHAANASANISEWLARIDATAKESDALVDLSTSVEDAFATAEKRLAVLRRVLHRADEQRGKVAGELAASAVVAERSRNGAAQVNKTLRDVLANITSRVSATFSKDVCNASLMSESLNLLSNMTNHPAVMSSLQVVAQLNRLADSMEGQVLKGRRLMRVAAASSAQVDAALEEAIRMARERSGKPQCPALYRQLLGALGLHW</sequence>
<organism evidence="2 3">
    <name type="scientific">Trypanosoma vivax (strain Y486)</name>
    <dbReference type="NCBI Taxonomy" id="1055687"/>
    <lineage>
        <taxon>Eukaryota</taxon>
        <taxon>Discoba</taxon>
        <taxon>Euglenozoa</taxon>
        <taxon>Kinetoplastea</taxon>
        <taxon>Metakinetoplastina</taxon>
        <taxon>Trypanosomatida</taxon>
        <taxon>Trypanosomatidae</taxon>
        <taxon>Trypanosoma</taxon>
        <taxon>Duttonella</taxon>
    </lineage>
</organism>
<evidence type="ECO:0000256" key="1">
    <source>
        <dbReference type="SAM" id="Coils"/>
    </source>
</evidence>
<proteinExistence type="predicted"/>
<evidence type="ECO:0000313" key="2">
    <source>
        <dbReference type="EMBL" id="CCD20026.1"/>
    </source>
</evidence>
<dbReference type="Proteomes" id="UP000009027">
    <property type="component" value="Unassembled WGS sequence"/>
</dbReference>
<evidence type="ECO:0000313" key="3">
    <source>
        <dbReference type="Proteomes" id="UP000009027"/>
    </source>
</evidence>
<keyword evidence="3" id="KW-1185">Reference proteome</keyword>
<gene>
    <name evidence="2" type="ORF">TvY486_0027870</name>
</gene>
<dbReference type="VEuPathDB" id="TriTrypDB:TvY486_0027870"/>
<reference evidence="2 3" key="1">
    <citation type="journal article" date="2012" name="Proc. Natl. Acad. Sci. U.S.A.">
        <title>Antigenic diversity is generated by distinct evolutionary mechanisms in African trypanosome species.</title>
        <authorList>
            <person name="Jackson A.P."/>
            <person name="Berry A."/>
            <person name="Aslett M."/>
            <person name="Allison H.C."/>
            <person name="Burton P."/>
            <person name="Vavrova-Anderson J."/>
            <person name="Brown R."/>
            <person name="Browne H."/>
            <person name="Corton N."/>
            <person name="Hauser H."/>
            <person name="Gamble J."/>
            <person name="Gilderthorp R."/>
            <person name="Marcello L."/>
            <person name="McQuillan J."/>
            <person name="Otto T.D."/>
            <person name="Quail M.A."/>
            <person name="Sanders M.J."/>
            <person name="van Tonder A."/>
            <person name="Ginger M.L."/>
            <person name="Field M.C."/>
            <person name="Barry J.D."/>
            <person name="Hertz-Fowler C."/>
            <person name="Berriman M."/>
        </authorList>
    </citation>
    <scope>NUCLEOTIDE SEQUENCE</scope>
    <source>
        <strain evidence="2 3">Y486</strain>
    </source>
</reference>
<dbReference type="EMBL" id="CAEX01004698">
    <property type="protein sequence ID" value="CCD20026.1"/>
    <property type="molecule type" value="Genomic_DNA"/>
</dbReference>
<accession>F9WR42</accession>
<protein>
    <submittedName>
        <fullName evidence="2">Uncharacterized protein</fullName>
    </submittedName>
</protein>